<evidence type="ECO:0000256" key="3">
    <source>
        <dbReference type="ARBA" id="ARBA00022692"/>
    </source>
</evidence>
<keyword evidence="4 6" id="KW-1133">Transmembrane helix</keyword>
<dbReference type="InterPro" id="IPR052159">
    <property type="entry name" value="Competence_DNA_uptake"/>
</dbReference>
<evidence type="ECO:0000313" key="9">
    <source>
        <dbReference type="Proteomes" id="UP000178248"/>
    </source>
</evidence>
<feature type="transmembrane region" description="Helical" evidence="6">
    <location>
        <begin position="411"/>
        <end position="431"/>
    </location>
</feature>
<reference evidence="8 9" key="1">
    <citation type="journal article" date="2016" name="Nat. Commun.">
        <title>Thousands of microbial genomes shed light on interconnected biogeochemical processes in an aquifer system.</title>
        <authorList>
            <person name="Anantharaman K."/>
            <person name="Brown C.T."/>
            <person name="Hug L.A."/>
            <person name="Sharon I."/>
            <person name="Castelle C.J."/>
            <person name="Probst A.J."/>
            <person name="Thomas B.C."/>
            <person name="Singh A."/>
            <person name="Wilkins M.J."/>
            <person name="Karaoz U."/>
            <person name="Brodie E.L."/>
            <person name="Williams K.H."/>
            <person name="Hubbard S.S."/>
            <person name="Banfield J.F."/>
        </authorList>
    </citation>
    <scope>NUCLEOTIDE SEQUENCE [LARGE SCALE GENOMIC DNA]</scope>
</reference>
<sequence>MHQAVLIRIIAIGFLIGIAAADGFSLRVPFAVLVISCFLLPFAMAFRRSHTAVGVTLALATALVIGIGWQAARAEVPLVSPLTETRFRGTVLERTTHGKRDLVTLHLSDPGALAGRTIVFFVSSDAGFSFEESVTVNCDPYAQSEAVQSTGVVGGIPLFHCLKPSIIAREPGRGVRAYLFSVRTSVSRLYHRFLPEPEAAFIAAMVLNERSALPAPVRTDFSRSGLIHIISISGLHMALVIGVLEALLAGFGIARGFRLGIIAIFIAVYLLLLGFPAPAVRSACMSLLFFSARYAGRPYDGIHVLVLTAVLMVAGTPSILLRDVSFQFSCMALLGMATTMDLWREALRFLPDMRGIRESVVTTLAAQVFTWPLGLYYFHSFSLVAPAANAIAIPAVAPVLILAFLLPVAHIVLFSGFVAAPLYLGVHYLILAARAGSRLPFAALQLGSFPFWALCAGYFCIAWSVYLLRRILVSGAPLRYTGGRR</sequence>
<feature type="transmembrane region" description="Helical" evidence="6">
    <location>
        <begin position="451"/>
        <end position="469"/>
    </location>
</feature>
<dbReference type="PANTHER" id="PTHR30619">
    <property type="entry name" value="DNA INTERNALIZATION/COMPETENCE PROTEIN COMEC/REC2"/>
    <property type="match status" value="1"/>
</dbReference>
<evidence type="ECO:0000256" key="1">
    <source>
        <dbReference type="ARBA" id="ARBA00004651"/>
    </source>
</evidence>
<feature type="transmembrane region" description="Helical" evidence="6">
    <location>
        <begin position="226"/>
        <end position="253"/>
    </location>
</feature>
<feature type="transmembrane region" description="Helical" evidence="6">
    <location>
        <begin position="52"/>
        <end position="72"/>
    </location>
</feature>
<comment type="caution">
    <text evidence="8">The sequence shown here is derived from an EMBL/GenBank/DDBJ whole genome shotgun (WGS) entry which is preliminary data.</text>
</comment>
<dbReference type="Pfam" id="PF03772">
    <property type="entry name" value="Competence"/>
    <property type="match status" value="1"/>
</dbReference>
<keyword evidence="3 6" id="KW-0812">Transmembrane</keyword>
<dbReference type="PANTHER" id="PTHR30619:SF1">
    <property type="entry name" value="RECOMBINATION PROTEIN 2"/>
    <property type="match status" value="1"/>
</dbReference>
<accession>A0A1G2BNC4</accession>
<feature type="transmembrane region" description="Helical" evidence="6">
    <location>
        <begin position="6"/>
        <end position="21"/>
    </location>
</feature>
<feature type="transmembrane region" description="Helical" evidence="6">
    <location>
        <begin position="301"/>
        <end position="320"/>
    </location>
</feature>
<organism evidence="8 9">
    <name type="scientific">Candidatus Komeilibacteria bacterium RIFCSPLOWO2_01_FULL_52_15</name>
    <dbReference type="NCBI Taxonomy" id="1798551"/>
    <lineage>
        <taxon>Bacteria</taxon>
        <taxon>Candidatus Komeiliibacteriota</taxon>
    </lineage>
</organism>
<protein>
    <recommendedName>
        <fullName evidence="7">ComEC/Rec2-related protein domain-containing protein</fullName>
    </recommendedName>
</protein>
<dbReference type="Proteomes" id="UP000178248">
    <property type="component" value="Unassembled WGS sequence"/>
</dbReference>
<name>A0A1G2BNC4_9BACT</name>
<dbReference type="EMBL" id="MHKM01000039">
    <property type="protein sequence ID" value="OGY90642.1"/>
    <property type="molecule type" value="Genomic_DNA"/>
</dbReference>
<feature type="transmembrane region" description="Helical" evidence="6">
    <location>
        <begin position="28"/>
        <end position="46"/>
    </location>
</feature>
<evidence type="ECO:0000256" key="2">
    <source>
        <dbReference type="ARBA" id="ARBA00022475"/>
    </source>
</evidence>
<proteinExistence type="predicted"/>
<keyword evidence="5 6" id="KW-0472">Membrane</keyword>
<keyword evidence="2" id="KW-1003">Cell membrane</keyword>
<evidence type="ECO:0000256" key="5">
    <source>
        <dbReference type="ARBA" id="ARBA00023136"/>
    </source>
</evidence>
<evidence type="ECO:0000256" key="6">
    <source>
        <dbReference type="SAM" id="Phobius"/>
    </source>
</evidence>
<comment type="subcellular location">
    <subcellularLocation>
        <location evidence="1">Cell membrane</location>
        <topology evidence="1">Multi-pass membrane protein</topology>
    </subcellularLocation>
</comment>
<dbReference type="AlphaFoldDB" id="A0A1G2BNC4"/>
<dbReference type="GO" id="GO:0005886">
    <property type="term" value="C:plasma membrane"/>
    <property type="evidence" value="ECO:0007669"/>
    <property type="project" value="UniProtKB-SubCell"/>
</dbReference>
<feature type="transmembrane region" description="Helical" evidence="6">
    <location>
        <begin position="355"/>
        <end position="378"/>
    </location>
</feature>
<feature type="domain" description="ComEC/Rec2-related protein" evidence="7">
    <location>
        <begin position="205"/>
        <end position="470"/>
    </location>
</feature>
<feature type="transmembrane region" description="Helical" evidence="6">
    <location>
        <begin position="259"/>
        <end position="280"/>
    </location>
</feature>
<evidence type="ECO:0000313" key="8">
    <source>
        <dbReference type="EMBL" id="OGY90642.1"/>
    </source>
</evidence>
<feature type="transmembrane region" description="Helical" evidence="6">
    <location>
        <begin position="384"/>
        <end position="406"/>
    </location>
</feature>
<dbReference type="STRING" id="1798551.A3B30_00830"/>
<dbReference type="InterPro" id="IPR004477">
    <property type="entry name" value="ComEC_N"/>
</dbReference>
<evidence type="ECO:0000259" key="7">
    <source>
        <dbReference type="Pfam" id="PF03772"/>
    </source>
</evidence>
<gene>
    <name evidence="8" type="ORF">A3B30_00830</name>
</gene>
<dbReference type="NCBIfam" id="TIGR00360">
    <property type="entry name" value="ComEC_N-term"/>
    <property type="match status" value="1"/>
</dbReference>
<evidence type="ECO:0000256" key="4">
    <source>
        <dbReference type="ARBA" id="ARBA00022989"/>
    </source>
</evidence>